<sequence>MDVYPSHRTAAYPANVLEATVRNARDCKTYNQGLSLEADCRGGLPFPIAKNGNEMMWNQLLRYKNGPTGVADTHTSWVIASNGAITKTAQQEGYEEFPYYQTHLKDRDPQLYGRVWTINTEPARRAGEMSGISDFLDPTKSPRRAWSYSPGQRRVKLAPEFAYDTPVASQGGISLFDELQMFAGQQDRFDFKLLGRQEMYIPYNAYKWYFGIEAPEQLMKNHVNPDVERWELHRVYVVEATLKPGMRHVYSKRRYYIDEDTFGAGLYDAWDQNDNLYRTLYMAGVQIYDKDIPYATKLAIFDFNKNMYGILNDFLIGNLTFIAEAPSNAQQNPEAIVGKMTQR</sequence>
<dbReference type="Proteomes" id="UP000242815">
    <property type="component" value="Unassembled WGS sequence"/>
</dbReference>
<evidence type="ECO:0000313" key="2">
    <source>
        <dbReference type="Proteomes" id="UP000242815"/>
    </source>
</evidence>
<evidence type="ECO:0008006" key="3">
    <source>
        <dbReference type="Google" id="ProtNLM"/>
    </source>
</evidence>
<dbReference type="EMBL" id="FOYD01000014">
    <property type="protein sequence ID" value="SFQ88675.1"/>
    <property type="molecule type" value="Genomic_DNA"/>
</dbReference>
<gene>
    <name evidence="1" type="ORF">SAMN05216578_11443</name>
</gene>
<dbReference type="Pfam" id="PF07044">
    <property type="entry name" value="DUF1329"/>
    <property type="match status" value="1"/>
</dbReference>
<name>A0A1I6C6I8_9GAMM</name>
<proteinExistence type="predicted"/>
<protein>
    <recommendedName>
        <fullName evidence="3">DUF1329 domain-containing protein</fullName>
    </recommendedName>
</protein>
<evidence type="ECO:0000313" key="1">
    <source>
        <dbReference type="EMBL" id="SFQ88675.1"/>
    </source>
</evidence>
<dbReference type="InterPro" id="IPR010752">
    <property type="entry name" value="DUF1329"/>
</dbReference>
<dbReference type="AlphaFoldDB" id="A0A1I6C6I8"/>
<dbReference type="STRING" id="1002526.SAMN05216578_11443"/>
<dbReference type="CDD" id="cd16329">
    <property type="entry name" value="LolA_like"/>
    <property type="match status" value="1"/>
</dbReference>
<accession>A0A1I6C6I8</accession>
<organism evidence="1 2">
    <name type="scientific">Halopseudomonas formosensis</name>
    <dbReference type="NCBI Taxonomy" id="1002526"/>
    <lineage>
        <taxon>Bacteria</taxon>
        <taxon>Pseudomonadati</taxon>
        <taxon>Pseudomonadota</taxon>
        <taxon>Gammaproteobacteria</taxon>
        <taxon>Pseudomonadales</taxon>
        <taxon>Pseudomonadaceae</taxon>
        <taxon>Halopseudomonas</taxon>
    </lineage>
</organism>
<reference evidence="1 2" key="1">
    <citation type="submission" date="2016-10" db="EMBL/GenBank/DDBJ databases">
        <authorList>
            <person name="de Groot N.N."/>
        </authorList>
    </citation>
    <scope>NUCLEOTIDE SEQUENCE [LARGE SCALE GENOMIC DNA]</scope>
    <source>
        <strain evidence="1 2">JCM 18415</strain>
    </source>
</reference>
<dbReference type="Gene3D" id="2.50.20.10">
    <property type="entry name" value="Lipoprotein localisation LolA/LolB/LppX"/>
    <property type="match status" value="1"/>
</dbReference>